<keyword evidence="3" id="KW-1185">Reference proteome</keyword>
<evidence type="ECO:0000256" key="1">
    <source>
        <dbReference type="SAM" id="SignalP"/>
    </source>
</evidence>
<evidence type="ECO:0000313" key="2">
    <source>
        <dbReference type="EMBL" id="MDQ0437718.1"/>
    </source>
</evidence>
<name>A0ABU0H5Y5_9HYPH</name>
<dbReference type="InterPro" id="IPR036374">
    <property type="entry name" value="OxRdtase_Mopterin-bd_sf"/>
</dbReference>
<dbReference type="EMBL" id="JAUSVO010000003">
    <property type="protein sequence ID" value="MDQ0437718.1"/>
    <property type="molecule type" value="Genomic_DNA"/>
</dbReference>
<protein>
    <recommendedName>
        <fullName evidence="4">Oxidoreductase molybdopterin-binding domain-containing protein</fullName>
    </recommendedName>
</protein>
<feature type="signal peptide" evidence="1">
    <location>
        <begin position="1"/>
        <end position="25"/>
    </location>
</feature>
<comment type="caution">
    <text evidence="2">The sequence shown here is derived from an EMBL/GenBank/DDBJ whole genome shotgun (WGS) entry which is preliminary data.</text>
</comment>
<accession>A0ABU0H5Y5</accession>
<dbReference type="SUPFAM" id="SSF56524">
    <property type="entry name" value="Oxidoreductase molybdopterin-binding domain"/>
    <property type="match status" value="1"/>
</dbReference>
<evidence type="ECO:0000313" key="3">
    <source>
        <dbReference type="Proteomes" id="UP001241603"/>
    </source>
</evidence>
<dbReference type="RefSeq" id="WP_266348658.1">
    <property type="nucleotide sequence ID" value="NZ_JAPKNG010000003.1"/>
</dbReference>
<proteinExistence type="predicted"/>
<feature type="chain" id="PRO_5046745264" description="Oxidoreductase molybdopterin-binding domain-containing protein" evidence="1">
    <location>
        <begin position="26"/>
        <end position="174"/>
    </location>
</feature>
<dbReference type="Gene3D" id="3.90.420.10">
    <property type="entry name" value="Oxidoreductase, molybdopterin-binding domain"/>
    <property type="match status" value="1"/>
</dbReference>
<evidence type="ECO:0008006" key="4">
    <source>
        <dbReference type="Google" id="ProtNLM"/>
    </source>
</evidence>
<keyword evidence="1" id="KW-0732">Signal</keyword>
<gene>
    <name evidence="2" type="ORF">QO014_002110</name>
</gene>
<organism evidence="2 3">
    <name type="scientific">Kaistia dalseonensis</name>
    <dbReference type="NCBI Taxonomy" id="410840"/>
    <lineage>
        <taxon>Bacteria</taxon>
        <taxon>Pseudomonadati</taxon>
        <taxon>Pseudomonadota</taxon>
        <taxon>Alphaproteobacteria</taxon>
        <taxon>Hyphomicrobiales</taxon>
        <taxon>Kaistiaceae</taxon>
        <taxon>Kaistia</taxon>
    </lineage>
</organism>
<sequence>MTRAHLRVAALALTLAFGGLVRAFAGEAATAAQDAVAADVVVLGGAVAKPIELTEAALRGLPRTEIDIAFETSKGRESARYAGALLWPLLQSAGLADASGKNPGLRHTLMITGRDGYVVALAFGELDPHFEGKSVILAYEGGTPPASFRNLQLVVPGDAHGGRSVKDIARIDVR</sequence>
<reference evidence="2 3" key="1">
    <citation type="submission" date="2023-07" db="EMBL/GenBank/DDBJ databases">
        <title>Genomic Encyclopedia of Type Strains, Phase IV (KMG-IV): sequencing the most valuable type-strain genomes for metagenomic binning, comparative biology and taxonomic classification.</title>
        <authorList>
            <person name="Goeker M."/>
        </authorList>
    </citation>
    <scope>NUCLEOTIDE SEQUENCE [LARGE SCALE GENOMIC DNA]</scope>
    <source>
        <strain evidence="2 3">B6-8</strain>
    </source>
</reference>
<dbReference type="Proteomes" id="UP001241603">
    <property type="component" value="Unassembled WGS sequence"/>
</dbReference>